<evidence type="ECO:0000256" key="5">
    <source>
        <dbReference type="ARBA" id="ARBA00022859"/>
    </source>
</evidence>
<organism evidence="10 11">
    <name type="scientific">Parelaphostrongylus tenuis</name>
    <name type="common">Meningeal worm</name>
    <dbReference type="NCBI Taxonomy" id="148309"/>
    <lineage>
        <taxon>Eukaryota</taxon>
        <taxon>Metazoa</taxon>
        <taxon>Ecdysozoa</taxon>
        <taxon>Nematoda</taxon>
        <taxon>Chromadorea</taxon>
        <taxon>Rhabditida</taxon>
        <taxon>Rhabditina</taxon>
        <taxon>Rhabditomorpha</taxon>
        <taxon>Strongyloidea</taxon>
        <taxon>Metastrongylidae</taxon>
        <taxon>Parelaphostrongylus</taxon>
    </lineage>
</organism>
<dbReference type="GO" id="GO:0003676">
    <property type="term" value="F:nucleic acid binding"/>
    <property type="evidence" value="ECO:0007669"/>
    <property type="project" value="InterPro"/>
</dbReference>
<dbReference type="GO" id="GO:0003724">
    <property type="term" value="F:RNA helicase activity"/>
    <property type="evidence" value="ECO:0007669"/>
    <property type="project" value="UniProtKB-EC"/>
</dbReference>
<keyword evidence="5" id="KW-0391">Immunity</keyword>
<feature type="domain" description="Helicase C-terminal" evidence="8">
    <location>
        <begin position="670"/>
        <end position="830"/>
    </location>
</feature>
<evidence type="ECO:0000259" key="7">
    <source>
        <dbReference type="PROSITE" id="PS51192"/>
    </source>
</evidence>
<keyword evidence="2" id="KW-0399">Innate immunity</keyword>
<dbReference type="AlphaFoldDB" id="A0AAD5WJE9"/>
<dbReference type="InterPro" id="IPR051363">
    <property type="entry name" value="RLR_Helicase"/>
</dbReference>
<dbReference type="Proteomes" id="UP001196413">
    <property type="component" value="Unassembled WGS sequence"/>
</dbReference>
<evidence type="ECO:0000256" key="4">
    <source>
        <dbReference type="ARBA" id="ARBA00022840"/>
    </source>
</evidence>
<gene>
    <name evidence="10" type="primary">DRH-1_4</name>
    <name evidence="10" type="ORF">KIN20_033665</name>
</gene>
<dbReference type="PROSITE" id="PS51789">
    <property type="entry name" value="RLR_CTR"/>
    <property type="match status" value="1"/>
</dbReference>
<dbReference type="Gene3D" id="3.40.50.300">
    <property type="entry name" value="P-loop containing nucleotide triphosphate hydrolases"/>
    <property type="match status" value="2"/>
</dbReference>
<dbReference type="Pfam" id="PF11648">
    <property type="entry name" value="RIG-I_C-RD"/>
    <property type="match status" value="1"/>
</dbReference>
<proteinExistence type="inferred from homology"/>
<evidence type="ECO:0000259" key="8">
    <source>
        <dbReference type="PROSITE" id="PS51194"/>
    </source>
</evidence>
<feature type="domain" description="Helicase ATP-binding" evidence="7">
    <location>
        <begin position="283"/>
        <end position="472"/>
    </location>
</feature>
<dbReference type="SMART" id="SM00490">
    <property type="entry name" value="HELICc"/>
    <property type="match status" value="1"/>
</dbReference>
<dbReference type="SUPFAM" id="SSF52540">
    <property type="entry name" value="P-loop containing nucleoside triphosphate hydrolases"/>
    <property type="match status" value="1"/>
</dbReference>
<dbReference type="GO" id="GO:0005737">
    <property type="term" value="C:cytoplasm"/>
    <property type="evidence" value="ECO:0007669"/>
    <property type="project" value="TreeGrafter"/>
</dbReference>
<comment type="catalytic activity">
    <reaction evidence="6">
        <text>ATP + H2O = ADP + phosphate + H(+)</text>
        <dbReference type="Rhea" id="RHEA:13065"/>
        <dbReference type="ChEBI" id="CHEBI:15377"/>
        <dbReference type="ChEBI" id="CHEBI:15378"/>
        <dbReference type="ChEBI" id="CHEBI:30616"/>
        <dbReference type="ChEBI" id="CHEBI:43474"/>
        <dbReference type="ChEBI" id="CHEBI:456216"/>
        <dbReference type="EC" id="3.6.4.13"/>
    </reaction>
    <physiologicalReaction direction="left-to-right" evidence="6">
        <dbReference type="Rhea" id="RHEA:13066"/>
    </physiologicalReaction>
</comment>
<feature type="domain" description="RLR CTR" evidence="9">
    <location>
        <begin position="855"/>
        <end position="984"/>
    </location>
</feature>
<keyword evidence="10" id="KW-0378">Hydrolase</keyword>
<dbReference type="Pfam" id="PF00270">
    <property type="entry name" value="DEAD"/>
    <property type="match status" value="1"/>
</dbReference>
<evidence type="ECO:0000259" key="9">
    <source>
        <dbReference type="PROSITE" id="PS51789"/>
    </source>
</evidence>
<dbReference type="PROSITE" id="PS51194">
    <property type="entry name" value="HELICASE_CTER"/>
    <property type="match status" value="1"/>
</dbReference>
<dbReference type="PANTHER" id="PTHR14074">
    <property type="entry name" value="HELICASE WITH DEATH DOMAIN-RELATED"/>
    <property type="match status" value="1"/>
</dbReference>
<dbReference type="Gene3D" id="1.20.1320.30">
    <property type="match status" value="1"/>
</dbReference>
<keyword evidence="11" id="KW-1185">Reference proteome</keyword>
<dbReference type="InterPro" id="IPR021673">
    <property type="entry name" value="RLR_CTR"/>
</dbReference>
<accession>A0AAD5WJE9</accession>
<name>A0AAD5WJE9_PARTN</name>
<dbReference type="InterPro" id="IPR011545">
    <property type="entry name" value="DEAD/DEAH_box_helicase_dom"/>
</dbReference>
<dbReference type="EMBL" id="JAHQIW010007020">
    <property type="protein sequence ID" value="KAJ1371678.1"/>
    <property type="molecule type" value="Genomic_DNA"/>
</dbReference>
<evidence type="ECO:0000256" key="3">
    <source>
        <dbReference type="ARBA" id="ARBA00022741"/>
    </source>
</evidence>
<comment type="similarity">
    <text evidence="1">Belongs to the helicase family. RLR subfamily.</text>
</comment>
<evidence type="ECO:0000256" key="1">
    <source>
        <dbReference type="ARBA" id="ARBA00006866"/>
    </source>
</evidence>
<evidence type="ECO:0000313" key="10">
    <source>
        <dbReference type="EMBL" id="KAJ1371678.1"/>
    </source>
</evidence>
<evidence type="ECO:0000256" key="2">
    <source>
        <dbReference type="ARBA" id="ARBA00022588"/>
    </source>
</evidence>
<dbReference type="GO" id="GO:0005524">
    <property type="term" value="F:ATP binding"/>
    <property type="evidence" value="ECO:0007669"/>
    <property type="project" value="UniProtKB-KW"/>
</dbReference>
<keyword evidence="10" id="KW-0347">Helicase</keyword>
<reference evidence="10" key="1">
    <citation type="submission" date="2021-06" db="EMBL/GenBank/DDBJ databases">
        <title>Parelaphostrongylus tenuis whole genome reference sequence.</title>
        <authorList>
            <person name="Garwood T.J."/>
            <person name="Larsen P.A."/>
            <person name="Fountain-Jones N.M."/>
            <person name="Garbe J.R."/>
            <person name="Macchietto M.G."/>
            <person name="Kania S.A."/>
            <person name="Gerhold R.W."/>
            <person name="Richards J.E."/>
            <person name="Wolf T.M."/>
        </authorList>
    </citation>
    <scope>NUCLEOTIDE SEQUENCE</scope>
    <source>
        <strain evidence="10">MNPRO001-30</strain>
        <tissue evidence="10">Meninges</tissue>
    </source>
</reference>
<evidence type="ECO:0000256" key="6">
    <source>
        <dbReference type="ARBA" id="ARBA00049390"/>
    </source>
</evidence>
<dbReference type="SMART" id="SM00487">
    <property type="entry name" value="DEXDc"/>
    <property type="match status" value="1"/>
</dbReference>
<dbReference type="PANTHER" id="PTHR14074:SF29">
    <property type="entry name" value="DICER-RELATED HELICASE"/>
    <property type="match status" value="1"/>
</dbReference>
<dbReference type="InterPro" id="IPR001650">
    <property type="entry name" value="Helicase_C-like"/>
</dbReference>
<dbReference type="GO" id="GO:0045087">
    <property type="term" value="P:innate immune response"/>
    <property type="evidence" value="ECO:0007669"/>
    <property type="project" value="UniProtKB-KW"/>
</dbReference>
<comment type="caution">
    <text evidence="10">The sequence shown here is derived from an EMBL/GenBank/DDBJ whole genome shotgun (WGS) entry which is preliminary data.</text>
</comment>
<keyword evidence="3" id="KW-0547">Nucleotide-binding</keyword>
<protein>
    <submittedName>
        <fullName evidence="10">ATP-dependent RNA helicase dbp2</fullName>
    </submittedName>
</protein>
<sequence>MTYLNPKQKLALLFLYSEEIKKRLTPIYYSPETIGLLRELLDLNKFDEICLFSANETEFAENLWNSLVTSPMASALYDTILSYLHPIDKELHAVLCCITENDSRSNFRLVLSNLDDFWTHLNVESTITFFKKMKCYGPVISRLELGLEGVQDESTKKKLVLRIIPMVGANAVTDLMRSIYDNSEKAAAFVNKLRPDFLRFYKLIDKARDSPRGVITFCPLNMSIEDVLDPSAGSKYEINLNYEDIPCSSVGSDSVMSRLLKSIDRREFEETPILLRDYQKELCESSLLGINTIIAAPTGSGKTVVAAYIIKNHLENLERSDRKPKVLFMTPTTVILDQQAACLKKFLGHRYQVFAAHASDSTPLREIVMEKDIIVSTPQLVVNMLNYTESEDTDLVRTPLDVTTFTLVVIDECHNAVKNSPYTVFMRICHRLNFSHRIKPGSSLPQILGLTASCGVGGASTEKDAINHVVKLCAVLNCQVISTVRKNADEIKRYSPFVSDDIVFCKEENNGSRPLFLERLCTLMRLFEQKFYEIYKNEYAYWSRHSCISGTNQAERPSWIYEKFTIAPEDKTSIPYLNWVSNHRRRFVPETTFYEETSKKKAIEMLEVLHILYRAIELYQDFSTVESYKYLKEQFTPRQAFLTEFSLDLWEGYSKEFEALQSSDNVLVSELVRLLLSNKDTDFRAIVFVRTRRGASILTNILNSHPELVTNNLKAEFIAGFNKNSETTRKTEQMDKLKRFRDGETRVLLSTSVADEGLDVVKCNLIIKYNYATNEIAHLQRKGRGRAKNSRSVLITQNVKLKEQEERNILKVRLMNFVMDAIQENRIDLSSLVENAIEKLWIEIQMEDAQVSERLTEQKSSNKLYKLLCSKCDEFLCTSRDIKTYKDTQFCVCDPDFWSRTYNENLNDADAMAKFGAIGKLHCKNCGNSIGRVLIIEGKTVPALGASAFVLEFTDSPIPTKRTVRKWSSVTKQYFTPDPIRNHDLMAMSRPLKQPVFTSDVSMAPCLLSQS</sequence>
<dbReference type="InterPro" id="IPR014001">
    <property type="entry name" value="Helicase_ATP-bd"/>
</dbReference>
<keyword evidence="4" id="KW-0067">ATP-binding</keyword>
<dbReference type="Pfam" id="PF00271">
    <property type="entry name" value="Helicase_C"/>
    <property type="match status" value="1"/>
</dbReference>
<evidence type="ECO:0000313" key="11">
    <source>
        <dbReference type="Proteomes" id="UP001196413"/>
    </source>
</evidence>
<dbReference type="PROSITE" id="PS51192">
    <property type="entry name" value="HELICASE_ATP_BIND_1"/>
    <property type="match status" value="1"/>
</dbReference>
<dbReference type="InterPro" id="IPR038557">
    <property type="entry name" value="RLR_C_sf"/>
</dbReference>
<dbReference type="InterPro" id="IPR027417">
    <property type="entry name" value="P-loop_NTPase"/>
</dbReference>
<dbReference type="Gene3D" id="2.170.150.30">
    <property type="entry name" value="RIG-I-like receptor, C-terminal regulatory domain"/>
    <property type="match status" value="1"/>
</dbReference>